<keyword evidence="4" id="KW-0276">Fatty acid metabolism</keyword>
<keyword evidence="7 8" id="KW-0275">Fatty acid biosynthesis</keyword>
<evidence type="ECO:0000256" key="1">
    <source>
        <dbReference type="ARBA" id="ARBA00005189"/>
    </source>
</evidence>
<keyword evidence="8 10" id="KW-0520">NAD</keyword>
<dbReference type="SUPFAM" id="SSF51735">
    <property type="entry name" value="NAD(P)-binding Rossmann-fold domains"/>
    <property type="match status" value="1"/>
</dbReference>
<feature type="binding site" evidence="10">
    <location>
        <position position="162"/>
    </location>
    <ligand>
        <name>NAD(+)</name>
        <dbReference type="ChEBI" id="CHEBI:57540"/>
    </ligand>
</feature>
<evidence type="ECO:0000256" key="3">
    <source>
        <dbReference type="ARBA" id="ARBA00022516"/>
    </source>
</evidence>
<evidence type="ECO:0000256" key="4">
    <source>
        <dbReference type="ARBA" id="ARBA00022832"/>
    </source>
</evidence>
<feature type="binding site" evidence="10">
    <location>
        <begin position="64"/>
        <end position="65"/>
    </location>
    <ligand>
        <name>NAD(+)</name>
        <dbReference type="ChEBI" id="CHEBI:57540"/>
    </ligand>
</feature>
<comment type="pathway">
    <text evidence="1">Lipid metabolism.</text>
</comment>
<dbReference type="PANTHER" id="PTHR43159:SF2">
    <property type="entry name" value="ENOYL-[ACYL-CARRIER-PROTEIN] REDUCTASE [NADH], CHLOROPLASTIC"/>
    <property type="match status" value="1"/>
</dbReference>
<dbReference type="Proteomes" id="UP001165074">
    <property type="component" value="Unassembled WGS sequence"/>
</dbReference>
<evidence type="ECO:0000256" key="2">
    <source>
        <dbReference type="ARBA" id="ARBA00009233"/>
    </source>
</evidence>
<reference evidence="11" key="1">
    <citation type="submission" date="2023-03" db="EMBL/GenBank/DDBJ databases">
        <title>Actinoallomurus iriomotensis NBRC 103684.</title>
        <authorList>
            <person name="Ichikawa N."/>
            <person name="Sato H."/>
            <person name="Tonouchi N."/>
        </authorList>
    </citation>
    <scope>NUCLEOTIDE SEQUENCE</scope>
    <source>
        <strain evidence="11">NBRC 103684</strain>
    </source>
</reference>
<evidence type="ECO:0000313" key="12">
    <source>
        <dbReference type="Proteomes" id="UP001165074"/>
    </source>
</evidence>
<dbReference type="NCBIfam" id="NF005908">
    <property type="entry name" value="PRK07889.1"/>
    <property type="match status" value="1"/>
</dbReference>
<evidence type="ECO:0000313" key="11">
    <source>
        <dbReference type="EMBL" id="GLY83586.1"/>
    </source>
</evidence>
<dbReference type="AlphaFoldDB" id="A0A9W6VZ75"/>
<sequence>MPGIVAGKRFLITGVITDASIAFHVAALAQREGARVVLTGHGRIGLVERIARRLPEPAPVIELDVADTRHLDSLTDRVGEHLDGPLDGLLHSIAYAPPTALGGNFLTTPWEDVATTLRVSAHSLHALTTTLLPVFAPSVSVVALDFDAGKASPGYDWMGVAKTTLESCARYLAASLGSRGVRVNLVAAGPLNTMASRAIPGFDGLGTWWEDRAPLGWSTKDHASVARACVALMSDWLPATTGEIVHADGGAHVVAQAIG</sequence>
<dbReference type="InterPro" id="IPR014358">
    <property type="entry name" value="Enoyl-ACP_Rdtase_NADH"/>
</dbReference>
<dbReference type="PANTHER" id="PTHR43159">
    <property type="entry name" value="ENOYL-[ACYL-CARRIER-PROTEIN] REDUCTASE"/>
    <property type="match status" value="1"/>
</dbReference>
<keyword evidence="5 8" id="KW-0560">Oxidoreductase</keyword>
<dbReference type="GO" id="GO:0006633">
    <property type="term" value="P:fatty acid biosynthetic process"/>
    <property type="evidence" value="ECO:0007669"/>
    <property type="project" value="UniProtKB-KW"/>
</dbReference>
<feature type="binding site" evidence="10">
    <location>
        <begin position="20"/>
        <end position="21"/>
    </location>
    <ligand>
        <name>NAD(+)</name>
        <dbReference type="ChEBI" id="CHEBI:57540"/>
    </ligand>
</feature>
<evidence type="ECO:0000256" key="8">
    <source>
        <dbReference type="PIRNR" id="PIRNR000094"/>
    </source>
</evidence>
<comment type="caution">
    <text evidence="11">The sequence shown here is derived from an EMBL/GenBank/DDBJ whole genome shotgun (WGS) entry which is preliminary data.</text>
</comment>
<dbReference type="Pfam" id="PF13561">
    <property type="entry name" value="adh_short_C2"/>
    <property type="match status" value="1"/>
</dbReference>
<dbReference type="InterPro" id="IPR036291">
    <property type="entry name" value="NAD(P)-bd_dom_sf"/>
</dbReference>
<feature type="binding site" evidence="10">
    <location>
        <position position="14"/>
    </location>
    <ligand>
        <name>NAD(+)</name>
        <dbReference type="ChEBI" id="CHEBI:57540"/>
    </ligand>
</feature>
<comment type="catalytic activity">
    <reaction evidence="8">
        <text>a 2,3-saturated acyl-[ACP] + NAD(+) = a (2E)-enoyl-[ACP] + NADH + H(+)</text>
        <dbReference type="Rhea" id="RHEA:10240"/>
        <dbReference type="Rhea" id="RHEA-COMP:9925"/>
        <dbReference type="Rhea" id="RHEA-COMP:9926"/>
        <dbReference type="ChEBI" id="CHEBI:15378"/>
        <dbReference type="ChEBI" id="CHEBI:57540"/>
        <dbReference type="ChEBI" id="CHEBI:57945"/>
        <dbReference type="ChEBI" id="CHEBI:78784"/>
        <dbReference type="ChEBI" id="CHEBI:78785"/>
        <dbReference type="EC" id="1.3.1.9"/>
    </reaction>
</comment>
<dbReference type="EC" id="1.3.1.9" evidence="8"/>
<dbReference type="InterPro" id="IPR002347">
    <property type="entry name" value="SDR_fam"/>
</dbReference>
<evidence type="ECO:0000256" key="7">
    <source>
        <dbReference type="ARBA" id="ARBA00023160"/>
    </source>
</evidence>
<evidence type="ECO:0000256" key="9">
    <source>
        <dbReference type="PIRSR" id="PIRSR000094-2"/>
    </source>
</evidence>
<keyword evidence="12" id="KW-1185">Reference proteome</keyword>
<feature type="binding site" evidence="9">
    <location>
        <position position="96"/>
    </location>
    <ligand>
        <name>substrate</name>
    </ligand>
</feature>
<protein>
    <recommendedName>
        <fullName evidence="8">Enoyl-[acyl-carrier-protein] reductase [NADH]</fullName>
        <ecNumber evidence="8">1.3.1.9</ecNumber>
    </recommendedName>
</protein>
<evidence type="ECO:0000256" key="5">
    <source>
        <dbReference type="ARBA" id="ARBA00023002"/>
    </source>
</evidence>
<dbReference type="EMBL" id="BSTK01000002">
    <property type="protein sequence ID" value="GLY83586.1"/>
    <property type="molecule type" value="Genomic_DNA"/>
</dbReference>
<dbReference type="RefSeq" id="WP_285568076.1">
    <property type="nucleotide sequence ID" value="NZ_BSTK01000002.1"/>
</dbReference>
<keyword evidence="6" id="KW-0443">Lipid metabolism</keyword>
<gene>
    <name evidence="11" type="ORF">Airi02_015160</name>
</gene>
<organism evidence="11 12">
    <name type="scientific">Actinoallomurus iriomotensis</name>
    <dbReference type="NCBI Taxonomy" id="478107"/>
    <lineage>
        <taxon>Bacteria</taxon>
        <taxon>Bacillati</taxon>
        <taxon>Actinomycetota</taxon>
        <taxon>Actinomycetes</taxon>
        <taxon>Streptosporangiales</taxon>
        <taxon>Thermomonosporaceae</taxon>
        <taxon>Actinoallomurus</taxon>
    </lineage>
</organism>
<comment type="similarity">
    <text evidence="2 8">Belongs to the short-chain dehydrogenases/reductases (SDR) family. FabI subfamily.</text>
</comment>
<dbReference type="GO" id="GO:0004318">
    <property type="term" value="F:enoyl-[acyl-carrier-protein] reductase (NADH) activity"/>
    <property type="evidence" value="ECO:0007669"/>
    <property type="project" value="UniProtKB-EC"/>
</dbReference>
<dbReference type="PIRSF" id="PIRSF000094">
    <property type="entry name" value="Enoyl-ACP_rdct"/>
    <property type="match status" value="1"/>
</dbReference>
<dbReference type="Gene3D" id="3.40.50.720">
    <property type="entry name" value="NAD(P)-binding Rossmann-like Domain"/>
    <property type="match status" value="1"/>
</dbReference>
<feature type="binding site" evidence="10">
    <location>
        <position position="93"/>
    </location>
    <ligand>
        <name>NAD(+)</name>
        <dbReference type="ChEBI" id="CHEBI:57540"/>
    </ligand>
</feature>
<name>A0A9W6VZ75_9ACTN</name>
<keyword evidence="3 8" id="KW-0444">Lipid biosynthesis</keyword>
<evidence type="ECO:0000256" key="6">
    <source>
        <dbReference type="ARBA" id="ARBA00023098"/>
    </source>
</evidence>
<proteinExistence type="inferred from homology"/>
<accession>A0A9W6VZ75</accession>
<evidence type="ECO:0000256" key="10">
    <source>
        <dbReference type="PIRSR" id="PIRSR000094-3"/>
    </source>
</evidence>